<feature type="domain" description="Htaa" evidence="1">
    <location>
        <begin position="17"/>
        <end position="160"/>
    </location>
</feature>
<evidence type="ECO:0000313" key="3">
    <source>
        <dbReference type="Proteomes" id="UP001183817"/>
    </source>
</evidence>
<comment type="caution">
    <text evidence="2">The sequence shown here is derived from an EMBL/GenBank/DDBJ whole genome shotgun (WGS) entry which is preliminary data.</text>
</comment>
<dbReference type="InterPro" id="IPR007331">
    <property type="entry name" value="Htaa"/>
</dbReference>
<dbReference type="Pfam" id="PF04213">
    <property type="entry name" value="HtaA"/>
    <property type="match status" value="1"/>
</dbReference>
<accession>A0ABU2BNA5</accession>
<sequence>MTDHIDSHESATPPLGLTWGIKRSFVRYISFLPDVSVSIEGGAEATNGSYFNFAPNGGKLDPHTGYGTLHFKGEVRMSGHGGMMRLDLLDPWVALTPQGASLGISAGPATGGIILATLELPPPEALKTGTLWQDVPTLLAPGGVALFNDQYPVGQEMDPLFINLPITPAG</sequence>
<organism evidence="2 3">
    <name type="scientific">Paeniglutamicibacter sulfureus</name>
    <dbReference type="NCBI Taxonomy" id="43666"/>
    <lineage>
        <taxon>Bacteria</taxon>
        <taxon>Bacillati</taxon>
        <taxon>Actinomycetota</taxon>
        <taxon>Actinomycetes</taxon>
        <taxon>Micrococcales</taxon>
        <taxon>Micrococcaceae</taxon>
        <taxon>Paeniglutamicibacter</taxon>
    </lineage>
</organism>
<name>A0ABU2BNA5_9MICC</name>
<reference evidence="2 3" key="1">
    <citation type="submission" date="2023-07" db="EMBL/GenBank/DDBJ databases">
        <title>Sequencing the genomes of 1000 actinobacteria strains.</title>
        <authorList>
            <person name="Klenk H.-P."/>
        </authorList>
    </citation>
    <scope>NUCLEOTIDE SEQUENCE [LARGE SCALE GENOMIC DNA]</scope>
    <source>
        <strain evidence="2 3">DSM 20167</strain>
    </source>
</reference>
<proteinExistence type="predicted"/>
<dbReference type="EMBL" id="JAVDYI010000001">
    <property type="protein sequence ID" value="MDR7358819.1"/>
    <property type="molecule type" value="Genomic_DNA"/>
</dbReference>
<evidence type="ECO:0000259" key="1">
    <source>
        <dbReference type="Pfam" id="PF04213"/>
    </source>
</evidence>
<protein>
    <recommendedName>
        <fullName evidence="1">Htaa domain-containing protein</fullName>
    </recommendedName>
</protein>
<gene>
    <name evidence="2" type="ORF">J2S64_002510</name>
</gene>
<evidence type="ECO:0000313" key="2">
    <source>
        <dbReference type="EMBL" id="MDR7358819.1"/>
    </source>
</evidence>
<keyword evidence="3" id="KW-1185">Reference proteome</keyword>
<dbReference type="RefSeq" id="WP_310290868.1">
    <property type="nucleotide sequence ID" value="NZ_BAAAWO010000001.1"/>
</dbReference>
<dbReference type="Proteomes" id="UP001183817">
    <property type="component" value="Unassembled WGS sequence"/>
</dbReference>